<evidence type="ECO:0000313" key="18">
    <source>
        <dbReference type="Proteomes" id="UP000660110"/>
    </source>
</evidence>
<dbReference type="EC" id="2.7.4.7" evidence="6"/>
<comment type="pathway">
    <text evidence="3">Cofactor biosynthesis; thiamine diphosphate biosynthesis; 4-amino-2-methyl-5-diphosphomethylpyrimidine from 5-amino-1-(5-phospho-D-ribosyl)imidazole: step 3/3.</text>
</comment>
<dbReference type="GO" id="GO:0008972">
    <property type="term" value="F:phosphomethylpyrimidine kinase activity"/>
    <property type="evidence" value="ECO:0007669"/>
    <property type="project" value="UniProtKB-EC"/>
</dbReference>
<dbReference type="InterPro" id="IPR004399">
    <property type="entry name" value="HMP/HMP-P_kinase_dom"/>
</dbReference>
<dbReference type="GO" id="GO:0008902">
    <property type="term" value="F:hydroxymethylpyrimidine kinase activity"/>
    <property type="evidence" value="ECO:0007669"/>
    <property type="project" value="UniProtKB-EC"/>
</dbReference>
<dbReference type="GO" id="GO:0005829">
    <property type="term" value="C:cytosol"/>
    <property type="evidence" value="ECO:0007669"/>
    <property type="project" value="TreeGrafter"/>
</dbReference>
<dbReference type="Gene3D" id="3.40.1190.20">
    <property type="match status" value="1"/>
</dbReference>
<dbReference type="EMBL" id="BMEL01000002">
    <property type="protein sequence ID" value="GGF20582.1"/>
    <property type="molecule type" value="Genomic_DNA"/>
</dbReference>
<comment type="similarity">
    <text evidence="4">Belongs to the ThiD family.</text>
</comment>
<evidence type="ECO:0000256" key="11">
    <source>
        <dbReference type="ARBA" id="ARBA00022840"/>
    </source>
</evidence>
<sequence length="267" mass="28842">MSIPRALTIAGSAAQGSAGIQADLKTFQELDVYGMSAVTAIVANNSTTEQGIFTQPVQAIEAQIHASFEHVEPQALKTGMLFTEEIIDRTSELISYYGIKNVVVDPVMIGKMGSQLLLDEAIEALTKHLLPTATIITPNLEEAARLLNVSTPDSPSAMEKAARELHETGAQYVLVKGGSLKDYPAIDILYDGEEMIYLQSERFPTIHTSGAGCTYSAAITAELAKGKPVEEAVRTAKAFVTTAIKYALNFNRGIGSTYHAAYRKYHK</sequence>
<dbReference type="NCBIfam" id="TIGR00097">
    <property type="entry name" value="HMP-P_kinase"/>
    <property type="match status" value="1"/>
</dbReference>
<dbReference type="PANTHER" id="PTHR20858">
    <property type="entry name" value="PHOSPHOMETHYLPYRIMIDINE KINASE"/>
    <property type="match status" value="1"/>
</dbReference>
<dbReference type="Pfam" id="PF08543">
    <property type="entry name" value="Phos_pyr_kin"/>
    <property type="match status" value="1"/>
</dbReference>
<evidence type="ECO:0000256" key="9">
    <source>
        <dbReference type="ARBA" id="ARBA00022741"/>
    </source>
</evidence>
<evidence type="ECO:0000256" key="14">
    <source>
        <dbReference type="ARBA" id="ARBA00042102"/>
    </source>
</evidence>
<comment type="catalytic activity">
    <reaction evidence="1">
        <text>4-amino-5-hydroxymethyl-2-methylpyrimidine + ATP = 4-amino-2-methyl-5-(phosphooxymethyl)pyrimidine + ADP + H(+)</text>
        <dbReference type="Rhea" id="RHEA:23096"/>
        <dbReference type="ChEBI" id="CHEBI:15378"/>
        <dbReference type="ChEBI" id="CHEBI:16892"/>
        <dbReference type="ChEBI" id="CHEBI:30616"/>
        <dbReference type="ChEBI" id="CHEBI:58354"/>
        <dbReference type="ChEBI" id="CHEBI:456216"/>
        <dbReference type="EC" id="2.7.1.49"/>
    </reaction>
</comment>
<gene>
    <name evidence="17" type="ORF">GCM10010954_19180</name>
</gene>
<dbReference type="CDD" id="cd01169">
    <property type="entry name" value="HMPP_kinase"/>
    <property type="match status" value="1"/>
</dbReference>
<feature type="domain" description="Pyridoxamine kinase/Phosphomethylpyrimidine kinase" evidence="16">
    <location>
        <begin position="15"/>
        <end position="256"/>
    </location>
</feature>
<dbReference type="RefSeq" id="WP_188377264.1">
    <property type="nucleotide sequence ID" value="NZ_BMEL01000002.1"/>
</dbReference>
<dbReference type="InterPro" id="IPR029056">
    <property type="entry name" value="Ribokinase-like"/>
</dbReference>
<keyword evidence="12" id="KW-0784">Thiamine biosynthesis</keyword>
<keyword evidence="18" id="KW-1185">Reference proteome</keyword>
<dbReference type="AlphaFoldDB" id="A0A917EW53"/>
<evidence type="ECO:0000259" key="16">
    <source>
        <dbReference type="Pfam" id="PF08543"/>
    </source>
</evidence>
<evidence type="ECO:0000256" key="15">
    <source>
        <dbReference type="ARBA" id="ARBA00043176"/>
    </source>
</evidence>
<evidence type="ECO:0000313" key="17">
    <source>
        <dbReference type="EMBL" id="GGF20582.1"/>
    </source>
</evidence>
<dbReference type="Proteomes" id="UP000660110">
    <property type="component" value="Unassembled WGS sequence"/>
</dbReference>
<dbReference type="EC" id="2.7.1.49" evidence="5"/>
<dbReference type="InterPro" id="IPR013749">
    <property type="entry name" value="PM/HMP-P_kinase-1"/>
</dbReference>
<dbReference type="PANTHER" id="PTHR20858:SF17">
    <property type="entry name" value="HYDROXYMETHYLPYRIMIDINE_PHOSPHOMETHYLPYRIMIDINE KINASE THI20-RELATED"/>
    <property type="match status" value="1"/>
</dbReference>
<evidence type="ECO:0000256" key="2">
    <source>
        <dbReference type="ARBA" id="ARBA00000565"/>
    </source>
</evidence>
<name>A0A917EW53_HALAA</name>
<dbReference type="FunFam" id="3.40.1190.20:FF:000003">
    <property type="entry name" value="Phosphomethylpyrimidine kinase ThiD"/>
    <property type="match status" value="1"/>
</dbReference>
<dbReference type="GO" id="GO:0005524">
    <property type="term" value="F:ATP binding"/>
    <property type="evidence" value="ECO:0007669"/>
    <property type="project" value="UniProtKB-KW"/>
</dbReference>
<dbReference type="SUPFAM" id="SSF53613">
    <property type="entry name" value="Ribokinase-like"/>
    <property type="match status" value="1"/>
</dbReference>
<evidence type="ECO:0000256" key="12">
    <source>
        <dbReference type="ARBA" id="ARBA00022977"/>
    </source>
</evidence>
<evidence type="ECO:0000256" key="1">
    <source>
        <dbReference type="ARBA" id="ARBA00000151"/>
    </source>
</evidence>
<evidence type="ECO:0000256" key="5">
    <source>
        <dbReference type="ARBA" id="ARBA00012135"/>
    </source>
</evidence>
<evidence type="ECO:0000256" key="7">
    <source>
        <dbReference type="ARBA" id="ARBA00019161"/>
    </source>
</evidence>
<organism evidence="17 18">
    <name type="scientific">Halobacillus andaensis</name>
    <dbReference type="NCBI Taxonomy" id="1176239"/>
    <lineage>
        <taxon>Bacteria</taxon>
        <taxon>Bacillati</taxon>
        <taxon>Bacillota</taxon>
        <taxon>Bacilli</taxon>
        <taxon>Bacillales</taxon>
        <taxon>Bacillaceae</taxon>
        <taxon>Halobacillus</taxon>
    </lineage>
</organism>
<reference evidence="17" key="2">
    <citation type="submission" date="2020-09" db="EMBL/GenBank/DDBJ databases">
        <authorList>
            <person name="Sun Q."/>
            <person name="Zhou Y."/>
        </authorList>
    </citation>
    <scope>NUCLEOTIDE SEQUENCE</scope>
    <source>
        <strain evidence="17">CGMCC 1.12153</strain>
    </source>
</reference>
<reference evidence="17" key="1">
    <citation type="journal article" date="2014" name="Int. J. Syst. Evol. Microbiol.">
        <title>Complete genome sequence of Corynebacterium casei LMG S-19264T (=DSM 44701T), isolated from a smear-ripened cheese.</title>
        <authorList>
            <consortium name="US DOE Joint Genome Institute (JGI-PGF)"/>
            <person name="Walter F."/>
            <person name="Albersmeier A."/>
            <person name="Kalinowski J."/>
            <person name="Ruckert C."/>
        </authorList>
    </citation>
    <scope>NUCLEOTIDE SEQUENCE</scope>
    <source>
        <strain evidence="17">CGMCC 1.12153</strain>
    </source>
</reference>
<evidence type="ECO:0000256" key="10">
    <source>
        <dbReference type="ARBA" id="ARBA00022777"/>
    </source>
</evidence>
<evidence type="ECO:0000256" key="6">
    <source>
        <dbReference type="ARBA" id="ARBA00012963"/>
    </source>
</evidence>
<comment type="caution">
    <text evidence="17">The sequence shown here is derived from an EMBL/GenBank/DDBJ whole genome shotgun (WGS) entry which is preliminary data.</text>
</comment>
<evidence type="ECO:0000256" key="8">
    <source>
        <dbReference type="ARBA" id="ARBA00022679"/>
    </source>
</evidence>
<keyword evidence="10 17" id="KW-0418">Kinase</keyword>
<protein>
    <recommendedName>
        <fullName evidence="7">Hydroxymethylpyrimidine/phosphomethylpyrimidine kinase</fullName>
        <ecNumber evidence="5">2.7.1.49</ecNumber>
        <ecNumber evidence="6">2.7.4.7</ecNumber>
    </recommendedName>
    <alternativeName>
        <fullName evidence="14">Hydroxymethylpyrimidine kinase</fullName>
    </alternativeName>
    <alternativeName>
        <fullName evidence="15">Hydroxymethylpyrimidine phosphate kinase</fullName>
    </alternativeName>
</protein>
<comment type="catalytic activity">
    <reaction evidence="2">
        <text>4-amino-2-methyl-5-(phosphooxymethyl)pyrimidine + ATP = 4-amino-2-methyl-5-(diphosphooxymethyl)pyrimidine + ADP</text>
        <dbReference type="Rhea" id="RHEA:19893"/>
        <dbReference type="ChEBI" id="CHEBI:30616"/>
        <dbReference type="ChEBI" id="CHEBI:57841"/>
        <dbReference type="ChEBI" id="CHEBI:58354"/>
        <dbReference type="ChEBI" id="CHEBI:456216"/>
        <dbReference type="EC" id="2.7.4.7"/>
    </reaction>
</comment>
<comment type="pathway">
    <text evidence="13">Cofactor biosynthesis; thiamine diphosphate biosynthesis; 4-amino-2-methyl-5-diphosphomethylpyrimidine from 5-amino-1-(5-phospho-D-ribosyl)imidazole: step 2/3.</text>
</comment>
<dbReference type="GO" id="GO:0009228">
    <property type="term" value="P:thiamine biosynthetic process"/>
    <property type="evidence" value="ECO:0007669"/>
    <property type="project" value="UniProtKB-KW"/>
</dbReference>
<keyword evidence="9" id="KW-0547">Nucleotide-binding</keyword>
<proteinExistence type="inferred from homology"/>
<accession>A0A917EW53</accession>
<keyword evidence="8" id="KW-0808">Transferase</keyword>
<evidence type="ECO:0000256" key="4">
    <source>
        <dbReference type="ARBA" id="ARBA00009879"/>
    </source>
</evidence>
<evidence type="ECO:0000256" key="3">
    <source>
        <dbReference type="ARBA" id="ARBA00004769"/>
    </source>
</evidence>
<keyword evidence="11" id="KW-0067">ATP-binding</keyword>
<evidence type="ECO:0000256" key="13">
    <source>
        <dbReference type="ARBA" id="ARBA00037917"/>
    </source>
</evidence>